<accession>A0ABN3JHX8</accession>
<organism evidence="1 2">
    <name type="scientific">Actinomadura vinacea</name>
    <dbReference type="NCBI Taxonomy" id="115336"/>
    <lineage>
        <taxon>Bacteria</taxon>
        <taxon>Bacillati</taxon>
        <taxon>Actinomycetota</taxon>
        <taxon>Actinomycetes</taxon>
        <taxon>Streptosporangiales</taxon>
        <taxon>Thermomonosporaceae</taxon>
        <taxon>Actinomadura</taxon>
    </lineage>
</organism>
<dbReference type="RefSeq" id="WP_344591788.1">
    <property type="nucleotide sequence ID" value="NZ_BAAARW010000019.1"/>
</dbReference>
<gene>
    <name evidence="1" type="ORF">GCM10010191_48220</name>
</gene>
<name>A0ABN3JHX8_9ACTN</name>
<protein>
    <submittedName>
        <fullName evidence="1">Uncharacterized protein</fullName>
    </submittedName>
</protein>
<evidence type="ECO:0000313" key="1">
    <source>
        <dbReference type="EMBL" id="GAA2429235.1"/>
    </source>
</evidence>
<proteinExistence type="predicted"/>
<dbReference type="Proteomes" id="UP001501231">
    <property type="component" value="Unassembled WGS sequence"/>
</dbReference>
<keyword evidence="2" id="KW-1185">Reference proteome</keyword>
<comment type="caution">
    <text evidence="1">The sequence shown here is derived from an EMBL/GenBank/DDBJ whole genome shotgun (WGS) entry which is preliminary data.</text>
</comment>
<sequence>MLVTPLALGARAAAGPAFEVDTFYDSHVLKFPDRAAAATVRQRLKYTDLRFTNVPDDSLTGDVGDEDRYVVVTAAVSPPQQDASAKARNAFALMHAPVLNTIGWL</sequence>
<dbReference type="EMBL" id="BAAARW010000019">
    <property type="protein sequence ID" value="GAA2429235.1"/>
    <property type="molecule type" value="Genomic_DNA"/>
</dbReference>
<evidence type="ECO:0000313" key="2">
    <source>
        <dbReference type="Proteomes" id="UP001501231"/>
    </source>
</evidence>
<reference evidence="1 2" key="1">
    <citation type="journal article" date="2019" name="Int. J. Syst. Evol. Microbiol.">
        <title>The Global Catalogue of Microorganisms (GCM) 10K type strain sequencing project: providing services to taxonomists for standard genome sequencing and annotation.</title>
        <authorList>
            <consortium name="The Broad Institute Genomics Platform"/>
            <consortium name="The Broad Institute Genome Sequencing Center for Infectious Disease"/>
            <person name="Wu L."/>
            <person name="Ma J."/>
        </authorList>
    </citation>
    <scope>NUCLEOTIDE SEQUENCE [LARGE SCALE GENOMIC DNA]</scope>
    <source>
        <strain evidence="1 2">JCM 3325</strain>
    </source>
</reference>